<evidence type="ECO:0000256" key="1">
    <source>
        <dbReference type="ARBA" id="ARBA00006654"/>
    </source>
</evidence>
<dbReference type="Gramene" id="CDF36024">
    <property type="protein sequence ID" value="CDF36024"/>
    <property type="gene ID" value="CHC_T00004442001"/>
</dbReference>
<dbReference type="OMA" id="NYDCDSP"/>
<evidence type="ECO:0000313" key="6">
    <source>
        <dbReference type="EMBL" id="CDF36024.1"/>
    </source>
</evidence>
<dbReference type="GO" id="GO:0009166">
    <property type="term" value="P:nucleotide catabolic process"/>
    <property type="evidence" value="ECO:0007669"/>
    <property type="project" value="InterPro"/>
</dbReference>
<dbReference type="SUPFAM" id="SSF55816">
    <property type="entry name" value="5'-nucleotidase (syn. UDP-sugar hydrolase), C-terminal domain"/>
    <property type="match status" value="1"/>
</dbReference>
<dbReference type="Pfam" id="PF00149">
    <property type="entry name" value="Metallophos"/>
    <property type="match status" value="1"/>
</dbReference>
<keyword evidence="7" id="KW-1185">Reference proteome</keyword>
<dbReference type="Gene3D" id="3.90.780.10">
    <property type="entry name" value="5'-Nucleotidase, C-terminal domain"/>
    <property type="match status" value="1"/>
</dbReference>
<proteinExistence type="inferred from homology"/>
<keyword evidence="3" id="KW-0378">Hydrolase</keyword>
<gene>
    <name evidence="6" type="ORF">CHC_T00004442001</name>
</gene>
<organism evidence="6 7">
    <name type="scientific">Chondrus crispus</name>
    <name type="common">Carrageen Irish moss</name>
    <name type="synonym">Polymorpha crispa</name>
    <dbReference type="NCBI Taxonomy" id="2769"/>
    <lineage>
        <taxon>Eukaryota</taxon>
        <taxon>Rhodophyta</taxon>
        <taxon>Florideophyceae</taxon>
        <taxon>Rhodymeniophycidae</taxon>
        <taxon>Gigartinales</taxon>
        <taxon>Gigartinaceae</taxon>
        <taxon>Chondrus</taxon>
    </lineage>
</organism>
<keyword evidence="2 3" id="KW-0732">Signal</keyword>
<dbReference type="AlphaFoldDB" id="R7QD93"/>
<dbReference type="PANTHER" id="PTHR11575">
    <property type="entry name" value="5'-NUCLEOTIDASE-RELATED"/>
    <property type="match status" value="1"/>
</dbReference>
<comment type="similarity">
    <text evidence="1 3">Belongs to the 5'-nucleotidase family.</text>
</comment>
<feature type="domain" description="Calcineurin-like phosphoesterase" evidence="4">
    <location>
        <begin position="20"/>
        <end position="227"/>
    </location>
</feature>
<dbReference type="GO" id="GO:0016787">
    <property type="term" value="F:hydrolase activity"/>
    <property type="evidence" value="ECO:0007669"/>
    <property type="project" value="UniProtKB-KW"/>
</dbReference>
<dbReference type="EMBL" id="HG001756">
    <property type="protein sequence ID" value="CDF36024.1"/>
    <property type="molecule type" value="Genomic_DNA"/>
</dbReference>
<dbReference type="Gene3D" id="3.60.21.10">
    <property type="match status" value="1"/>
</dbReference>
<feature type="signal peptide" evidence="3">
    <location>
        <begin position="1"/>
        <end position="18"/>
    </location>
</feature>
<feature type="domain" description="5'-Nucleotidase C-terminal" evidence="5">
    <location>
        <begin position="308"/>
        <end position="465"/>
    </location>
</feature>
<dbReference type="InterPro" id="IPR006179">
    <property type="entry name" value="5_nucleotidase/apyrase"/>
</dbReference>
<protein>
    <recommendedName>
        <fullName evidence="8">5'-nucleotidase</fullName>
    </recommendedName>
</protein>
<dbReference type="STRING" id="2769.R7QD93"/>
<dbReference type="InterPro" id="IPR008334">
    <property type="entry name" value="5'-Nucleotdase_C"/>
</dbReference>
<evidence type="ECO:0008006" key="8">
    <source>
        <dbReference type="Google" id="ProtNLM"/>
    </source>
</evidence>
<evidence type="ECO:0000256" key="2">
    <source>
        <dbReference type="ARBA" id="ARBA00022729"/>
    </source>
</evidence>
<dbReference type="PRINTS" id="PR01607">
    <property type="entry name" value="APYRASEFAMLY"/>
</dbReference>
<dbReference type="Pfam" id="PF02872">
    <property type="entry name" value="5_nucleotid_C"/>
    <property type="match status" value="1"/>
</dbReference>
<evidence type="ECO:0000259" key="4">
    <source>
        <dbReference type="Pfam" id="PF00149"/>
    </source>
</evidence>
<feature type="chain" id="PRO_5005145721" description="5'-nucleotidase" evidence="3">
    <location>
        <begin position="19"/>
        <end position="529"/>
    </location>
</feature>
<dbReference type="SUPFAM" id="SSF56300">
    <property type="entry name" value="Metallo-dependent phosphatases"/>
    <property type="match status" value="1"/>
</dbReference>
<dbReference type="PANTHER" id="PTHR11575:SF24">
    <property type="entry name" value="5'-NUCLEOTIDASE"/>
    <property type="match status" value="1"/>
</dbReference>
<reference evidence="7" key="1">
    <citation type="journal article" date="2013" name="Proc. Natl. Acad. Sci. U.S.A.">
        <title>Genome structure and metabolic features in the red seaweed Chondrus crispus shed light on evolution of the Archaeplastida.</title>
        <authorList>
            <person name="Collen J."/>
            <person name="Porcel B."/>
            <person name="Carre W."/>
            <person name="Ball S.G."/>
            <person name="Chaparro C."/>
            <person name="Tonon T."/>
            <person name="Barbeyron T."/>
            <person name="Michel G."/>
            <person name="Noel B."/>
            <person name="Valentin K."/>
            <person name="Elias M."/>
            <person name="Artiguenave F."/>
            <person name="Arun A."/>
            <person name="Aury J.M."/>
            <person name="Barbosa-Neto J.F."/>
            <person name="Bothwell J.H."/>
            <person name="Bouget F.Y."/>
            <person name="Brillet L."/>
            <person name="Cabello-Hurtado F."/>
            <person name="Capella-Gutierrez S."/>
            <person name="Charrier B."/>
            <person name="Cladiere L."/>
            <person name="Cock J.M."/>
            <person name="Coelho S.M."/>
            <person name="Colleoni C."/>
            <person name="Czjzek M."/>
            <person name="Da Silva C."/>
            <person name="Delage L."/>
            <person name="Denoeud F."/>
            <person name="Deschamps P."/>
            <person name="Dittami S.M."/>
            <person name="Gabaldon T."/>
            <person name="Gachon C.M."/>
            <person name="Groisillier A."/>
            <person name="Herve C."/>
            <person name="Jabbari K."/>
            <person name="Katinka M."/>
            <person name="Kloareg B."/>
            <person name="Kowalczyk N."/>
            <person name="Labadie K."/>
            <person name="Leblanc C."/>
            <person name="Lopez P.J."/>
            <person name="McLachlan D.H."/>
            <person name="Meslet-Cladiere L."/>
            <person name="Moustafa A."/>
            <person name="Nehr Z."/>
            <person name="Nyvall Collen P."/>
            <person name="Panaud O."/>
            <person name="Partensky F."/>
            <person name="Poulain J."/>
            <person name="Rensing S.A."/>
            <person name="Rousvoal S."/>
            <person name="Samson G."/>
            <person name="Symeonidi A."/>
            <person name="Weissenbach J."/>
            <person name="Zambounis A."/>
            <person name="Wincker P."/>
            <person name="Boyen C."/>
        </authorList>
    </citation>
    <scope>NUCLEOTIDE SEQUENCE [LARGE SCALE GENOMIC DNA]</scope>
    <source>
        <strain evidence="7">cv. Stackhouse</strain>
    </source>
</reference>
<accession>R7QD93</accession>
<evidence type="ECO:0000313" key="7">
    <source>
        <dbReference type="Proteomes" id="UP000012073"/>
    </source>
</evidence>
<dbReference type="Proteomes" id="UP000012073">
    <property type="component" value="Unassembled WGS sequence"/>
</dbReference>
<keyword evidence="3" id="KW-0547">Nucleotide-binding</keyword>
<name>R7QD93_CHOCR</name>
<dbReference type="InterPro" id="IPR029052">
    <property type="entry name" value="Metallo-depent_PP-like"/>
</dbReference>
<dbReference type="GO" id="GO:0000166">
    <property type="term" value="F:nucleotide binding"/>
    <property type="evidence" value="ECO:0007669"/>
    <property type="project" value="UniProtKB-KW"/>
</dbReference>
<dbReference type="RefSeq" id="XP_005715843.1">
    <property type="nucleotide sequence ID" value="XM_005715786.1"/>
</dbReference>
<dbReference type="GeneID" id="17323578"/>
<dbReference type="InterPro" id="IPR004843">
    <property type="entry name" value="Calcineurin-like_PHP"/>
</dbReference>
<dbReference type="OrthoDB" id="7722975at2759"/>
<sequence>MPVAFLVRVALLLAGAGALHICHHNDFHARYTQINKYNSHCHAQDAEDGNCFSSLARLQSAMKMADCDVRVFAGDFVQGSIYDSVFGTGLAIAAYNAVGYDIVTFGNHEFDNGAQPVYDTILGTPNITWLSSNVFFDSAPPGLSIKRVHEAADICWISALTQSTVDISSPGPSVFIHDPVSAMYDALASCSQTDNVVAVTHVGYEQDVELCHAVPELDLIIGGHSHTDLSEGPYPSPVRREDGSICWVVTASAYGRYLGVLNASFKDGKLKVEADTYLPLDNRVPLDAEVNAMIGGYTERLAASVKQVIGYSNSPIDGSRSSCRSRECAMGNLVCDAMLAYAGPKQGADICIQNGGGLRASIDKGDVTIEEVFEVLPFGLVHTVFKVPGAGLVQALEIGFCAMDNTDASGRFPQVGGMAVTVDYSKPSGKRVVSVVIGDEAVDNERIYTVVTNSFLAGGGDNYKWDGATDFEIDGIGLDKLTGDYIRAHNPYSPATEGRIRNIANIAVAKQQPLKPDIENVFNHNVEYL</sequence>
<evidence type="ECO:0000259" key="5">
    <source>
        <dbReference type="Pfam" id="PF02872"/>
    </source>
</evidence>
<dbReference type="InterPro" id="IPR036907">
    <property type="entry name" value="5'-Nucleotdase_C_sf"/>
</dbReference>
<evidence type="ECO:0000256" key="3">
    <source>
        <dbReference type="RuleBase" id="RU362119"/>
    </source>
</evidence>
<dbReference type="KEGG" id="ccp:CHC_T00004442001"/>
<dbReference type="PhylomeDB" id="R7QD93"/>